<dbReference type="STRING" id="1458461.BN1012_Phect194"/>
<evidence type="ECO:0000256" key="1">
    <source>
        <dbReference type="SAM" id="MobiDB-lite"/>
    </source>
</evidence>
<sequence>MLAVVVAGLLLLPAAHAQSGGTFSGRYVGFALSEGVVASIAEDNGRVVGQYTDSAGKVFALNGQRVGEGAQGLLERDGVKAFFQFESRPLGIQFLYIPSSDTGRPDMANALQTALARDNVDVETLLGQAPRPAGNGAVVLLEGAEGEELASQYADLAPRERELIRLFDHVQAHLTGRLCSSVKAGDLSETHRAVALALERQQAGCSAISTLKDRAVASDNYDDFETRLAIQQELLTTTMSCNAGDNNAETCQTAGAMNAAMFEQWRRAAVIYAEVADRGGTGAATQSAPAGPLSLRGGVGDNAASGVPVPGARPDR</sequence>
<feature type="region of interest" description="Disordered" evidence="1">
    <location>
        <begin position="281"/>
        <end position="316"/>
    </location>
</feature>
<gene>
    <name evidence="3" type="ORF">BN1012_Phect194</name>
</gene>
<feature type="chain" id="PRO_5004958179" evidence="2">
    <location>
        <begin position="18"/>
        <end position="316"/>
    </location>
</feature>
<evidence type="ECO:0000313" key="3">
    <source>
        <dbReference type="EMBL" id="CDO58408.1"/>
    </source>
</evidence>
<name>X5M644_9HYPH</name>
<dbReference type="KEGG" id="pect:BN1012_Phect194"/>
<keyword evidence="2" id="KW-0732">Signal</keyword>
<keyword evidence="4" id="KW-1185">Reference proteome</keyword>
<dbReference type="Proteomes" id="UP000032160">
    <property type="component" value="Chromosome I"/>
</dbReference>
<dbReference type="AlphaFoldDB" id="X5M644"/>
<protein>
    <submittedName>
        <fullName evidence="3">Uncharacterized protein</fullName>
    </submittedName>
</protein>
<dbReference type="EMBL" id="HG966617">
    <property type="protein sequence ID" value="CDO58408.1"/>
    <property type="molecule type" value="Genomic_DNA"/>
</dbReference>
<reference evidence="3 4" key="1">
    <citation type="journal article" date="2014" name="Front. Genet.">
        <title>Genome and metabolic network of "Candidatus Phaeomarinobacter ectocarpi" Ec32, a new candidate genus of Alphaproteobacteria frequently associated with brown algae.</title>
        <authorList>
            <person name="Dittami S.M."/>
            <person name="Barbeyron T."/>
            <person name="Boyen C."/>
            <person name="Cambefort J."/>
            <person name="Collet G."/>
            <person name="Delage L."/>
            <person name="Gobet A."/>
            <person name="Groisillier A."/>
            <person name="Leblanc C."/>
            <person name="Michel G."/>
            <person name="Scornet D."/>
            <person name="Siegel A."/>
            <person name="Tapia J.E."/>
            <person name="Tonon T."/>
        </authorList>
    </citation>
    <scope>NUCLEOTIDE SEQUENCE [LARGE SCALE GENOMIC DNA]</scope>
    <source>
        <strain evidence="3 4">Ec32</strain>
    </source>
</reference>
<evidence type="ECO:0000256" key="2">
    <source>
        <dbReference type="SAM" id="SignalP"/>
    </source>
</evidence>
<dbReference type="HOGENOM" id="CLU_879071_0_0_5"/>
<feature type="signal peptide" evidence="2">
    <location>
        <begin position="1"/>
        <end position="17"/>
    </location>
</feature>
<accession>X5M644</accession>
<proteinExistence type="predicted"/>
<evidence type="ECO:0000313" key="4">
    <source>
        <dbReference type="Proteomes" id="UP000032160"/>
    </source>
</evidence>
<organism evidence="3 4">
    <name type="scientific">Candidatus Phaeomarinibacter ectocarpi</name>
    <dbReference type="NCBI Taxonomy" id="1458461"/>
    <lineage>
        <taxon>Bacteria</taxon>
        <taxon>Pseudomonadati</taxon>
        <taxon>Pseudomonadota</taxon>
        <taxon>Alphaproteobacteria</taxon>
        <taxon>Hyphomicrobiales</taxon>
        <taxon>Parvibaculaceae</taxon>
        <taxon>Candidatus Phaeomarinibacter</taxon>
    </lineage>
</organism>